<evidence type="ECO:0000313" key="2">
    <source>
        <dbReference type="Proteomes" id="UP001162164"/>
    </source>
</evidence>
<reference evidence="1" key="1">
    <citation type="journal article" date="2023" name="Insect Mol. Biol.">
        <title>Genome sequencing provides insights into the evolution of gene families encoding plant cell wall-degrading enzymes in longhorned beetles.</title>
        <authorList>
            <person name="Shin N.R."/>
            <person name="Okamura Y."/>
            <person name="Kirsch R."/>
            <person name="Pauchet Y."/>
        </authorList>
    </citation>
    <scope>NUCLEOTIDE SEQUENCE</scope>
    <source>
        <strain evidence="1">MMC_N1</strain>
    </source>
</reference>
<keyword evidence="2" id="KW-1185">Reference proteome</keyword>
<proteinExistence type="predicted"/>
<organism evidence="1 2">
    <name type="scientific">Molorchus minor</name>
    <dbReference type="NCBI Taxonomy" id="1323400"/>
    <lineage>
        <taxon>Eukaryota</taxon>
        <taxon>Metazoa</taxon>
        <taxon>Ecdysozoa</taxon>
        <taxon>Arthropoda</taxon>
        <taxon>Hexapoda</taxon>
        <taxon>Insecta</taxon>
        <taxon>Pterygota</taxon>
        <taxon>Neoptera</taxon>
        <taxon>Endopterygota</taxon>
        <taxon>Coleoptera</taxon>
        <taxon>Polyphaga</taxon>
        <taxon>Cucujiformia</taxon>
        <taxon>Chrysomeloidea</taxon>
        <taxon>Cerambycidae</taxon>
        <taxon>Lamiinae</taxon>
        <taxon>Monochamini</taxon>
        <taxon>Molorchus</taxon>
    </lineage>
</organism>
<dbReference type="EMBL" id="JAPWTJ010000254">
    <property type="protein sequence ID" value="KAJ8980540.1"/>
    <property type="molecule type" value="Genomic_DNA"/>
</dbReference>
<evidence type="ECO:0000313" key="1">
    <source>
        <dbReference type="EMBL" id="KAJ8980540.1"/>
    </source>
</evidence>
<evidence type="ECO:0008006" key="3">
    <source>
        <dbReference type="Google" id="ProtNLM"/>
    </source>
</evidence>
<name>A0ABQ9JTE7_9CUCU</name>
<accession>A0ABQ9JTE7</accession>
<protein>
    <recommendedName>
        <fullName evidence="3">Reverse transcriptase domain-containing protein</fullName>
    </recommendedName>
</protein>
<sequence length="82" mass="9328">MSPFCRFPNPIEGPMFGLMSRCVLFTQVPNSILISHQSGFRKNQSCEAALQLTLGKFKNEIDKNKYVVAVFLDLRKAFETLD</sequence>
<dbReference type="Proteomes" id="UP001162164">
    <property type="component" value="Unassembled WGS sequence"/>
</dbReference>
<gene>
    <name evidence="1" type="ORF">NQ317_008338</name>
</gene>
<comment type="caution">
    <text evidence="1">The sequence shown here is derived from an EMBL/GenBank/DDBJ whole genome shotgun (WGS) entry which is preliminary data.</text>
</comment>